<sequence length="356" mass="39539">MEGDRPQAVDDVSMEEPLNAEGTESSLAPDDSFSCNISVDALEAPTNACAFFAGDTLQRMVALHGRMSTVGEPGAESVRVRVPHDLEVLYRRRCSVELEVTETEGATAAPVQPEDTHHLTEWETLTRSLLTMHHCIVRLTLRISAVTQVPRRFYQGFSLRNGNAHVALELPAFANPIRDFLLPCMSHLCRLEMNRLIGIRVHDISPQVCDNLPQDVPLEEVLTLGLLQLNNDRLERILEATTDMPSLSELEIHLRNTGAGPRESQAFGLGLNRISSDEDRRLQCGVGVHYTGLLDCASANPLNPGELLRLLFCRELRGFESTTAAYVLTVARVVRQVNDFLNIIITVRGRDEDDSH</sequence>
<keyword evidence="3" id="KW-1185">Reference proteome</keyword>
<evidence type="ECO:0000313" key="3">
    <source>
        <dbReference type="Proteomes" id="UP000821866"/>
    </source>
</evidence>
<dbReference type="VEuPathDB" id="VectorBase:LOC119164394"/>
<comment type="caution">
    <text evidence="2">The sequence shown here is derived from an EMBL/GenBank/DDBJ whole genome shotgun (WGS) entry which is preliminary data.</text>
</comment>
<organism evidence="2 3">
    <name type="scientific">Rhipicephalus microplus</name>
    <name type="common">Cattle tick</name>
    <name type="synonym">Boophilus microplus</name>
    <dbReference type="NCBI Taxonomy" id="6941"/>
    <lineage>
        <taxon>Eukaryota</taxon>
        <taxon>Metazoa</taxon>
        <taxon>Ecdysozoa</taxon>
        <taxon>Arthropoda</taxon>
        <taxon>Chelicerata</taxon>
        <taxon>Arachnida</taxon>
        <taxon>Acari</taxon>
        <taxon>Parasitiformes</taxon>
        <taxon>Ixodida</taxon>
        <taxon>Ixodoidea</taxon>
        <taxon>Ixodidae</taxon>
        <taxon>Rhipicephalinae</taxon>
        <taxon>Rhipicephalus</taxon>
        <taxon>Boophilus</taxon>
    </lineage>
</organism>
<dbReference type="AlphaFoldDB" id="A0A9J6CXL1"/>
<evidence type="ECO:0000313" key="2">
    <source>
        <dbReference type="EMBL" id="KAH7948560.1"/>
    </source>
</evidence>
<reference evidence="2" key="2">
    <citation type="submission" date="2021-09" db="EMBL/GenBank/DDBJ databases">
        <authorList>
            <person name="Jia N."/>
            <person name="Wang J."/>
            <person name="Shi W."/>
            <person name="Du L."/>
            <person name="Sun Y."/>
            <person name="Zhan W."/>
            <person name="Jiang J."/>
            <person name="Wang Q."/>
            <person name="Zhang B."/>
            <person name="Ji P."/>
            <person name="Sakyi L.B."/>
            <person name="Cui X."/>
            <person name="Yuan T."/>
            <person name="Jiang B."/>
            <person name="Yang W."/>
            <person name="Lam T.T.-Y."/>
            <person name="Chang Q."/>
            <person name="Ding S."/>
            <person name="Wang X."/>
            <person name="Zhu J."/>
            <person name="Ruan X."/>
            <person name="Zhao L."/>
            <person name="Wei J."/>
            <person name="Que T."/>
            <person name="Du C."/>
            <person name="Cheng J."/>
            <person name="Dai P."/>
            <person name="Han X."/>
            <person name="Huang E."/>
            <person name="Gao Y."/>
            <person name="Liu J."/>
            <person name="Shao H."/>
            <person name="Ye R."/>
            <person name="Li L."/>
            <person name="Wei W."/>
            <person name="Wang X."/>
            <person name="Wang C."/>
            <person name="Huo Q."/>
            <person name="Li W."/>
            <person name="Guo W."/>
            <person name="Chen H."/>
            <person name="Chen S."/>
            <person name="Zhou L."/>
            <person name="Zhou L."/>
            <person name="Ni X."/>
            <person name="Tian J."/>
            <person name="Zhou Y."/>
            <person name="Sheng Y."/>
            <person name="Liu T."/>
            <person name="Pan Y."/>
            <person name="Xia L."/>
            <person name="Li J."/>
            <person name="Zhao F."/>
            <person name="Cao W."/>
        </authorList>
    </citation>
    <scope>NUCLEOTIDE SEQUENCE</scope>
    <source>
        <strain evidence="2">Rmic-2018</strain>
        <tissue evidence="2">Larvae</tissue>
    </source>
</reference>
<evidence type="ECO:0000256" key="1">
    <source>
        <dbReference type="SAM" id="MobiDB-lite"/>
    </source>
</evidence>
<gene>
    <name evidence="2" type="ORF">HPB51_028506</name>
</gene>
<feature type="region of interest" description="Disordered" evidence="1">
    <location>
        <begin position="1"/>
        <end position="30"/>
    </location>
</feature>
<reference evidence="2" key="1">
    <citation type="journal article" date="2020" name="Cell">
        <title>Large-Scale Comparative Analyses of Tick Genomes Elucidate Their Genetic Diversity and Vector Capacities.</title>
        <authorList>
            <consortium name="Tick Genome and Microbiome Consortium (TIGMIC)"/>
            <person name="Jia N."/>
            <person name="Wang J."/>
            <person name="Shi W."/>
            <person name="Du L."/>
            <person name="Sun Y."/>
            <person name="Zhan W."/>
            <person name="Jiang J.F."/>
            <person name="Wang Q."/>
            <person name="Zhang B."/>
            <person name="Ji P."/>
            <person name="Bell-Sakyi L."/>
            <person name="Cui X.M."/>
            <person name="Yuan T.T."/>
            <person name="Jiang B.G."/>
            <person name="Yang W.F."/>
            <person name="Lam T.T."/>
            <person name="Chang Q.C."/>
            <person name="Ding S.J."/>
            <person name="Wang X.J."/>
            <person name="Zhu J.G."/>
            <person name="Ruan X.D."/>
            <person name="Zhao L."/>
            <person name="Wei J.T."/>
            <person name="Ye R.Z."/>
            <person name="Que T.C."/>
            <person name="Du C.H."/>
            <person name="Zhou Y.H."/>
            <person name="Cheng J.X."/>
            <person name="Dai P.F."/>
            <person name="Guo W.B."/>
            <person name="Han X.H."/>
            <person name="Huang E.J."/>
            <person name="Li L.F."/>
            <person name="Wei W."/>
            <person name="Gao Y.C."/>
            <person name="Liu J.Z."/>
            <person name="Shao H.Z."/>
            <person name="Wang X."/>
            <person name="Wang C.C."/>
            <person name="Yang T.C."/>
            <person name="Huo Q.B."/>
            <person name="Li W."/>
            <person name="Chen H.Y."/>
            <person name="Chen S.E."/>
            <person name="Zhou L.G."/>
            <person name="Ni X.B."/>
            <person name="Tian J.H."/>
            <person name="Sheng Y."/>
            <person name="Liu T."/>
            <person name="Pan Y.S."/>
            <person name="Xia L.Y."/>
            <person name="Li J."/>
            <person name="Zhao F."/>
            <person name="Cao W.C."/>
        </authorList>
    </citation>
    <scope>NUCLEOTIDE SEQUENCE</scope>
    <source>
        <strain evidence="2">Rmic-2018</strain>
    </source>
</reference>
<dbReference type="EMBL" id="JABSTU010005274">
    <property type="protein sequence ID" value="KAH7948560.1"/>
    <property type="molecule type" value="Genomic_DNA"/>
</dbReference>
<proteinExistence type="predicted"/>
<protein>
    <submittedName>
        <fullName evidence="2">Uncharacterized protein</fullName>
    </submittedName>
</protein>
<dbReference type="Proteomes" id="UP000821866">
    <property type="component" value="Unassembled WGS sequence"/>
</dbReference>
<accession>A0A9J6CXL1</accession>
<name>A0A9J6CXL1_RHIMP</name>